<dbReference type="Pfam" id="PF11754">
    <property type="entry name" value="Velvet"/>
    <property type="match status" value="2"/>
</dbReference>
<keyword evidence="9" id="KW-1185">Reference proteome</keyword>
<dbReference type="Proteomes" id="UP000664169">
    <property type="component" value="Unassembled WGS sequence"/>
</dbReference>
<dbReference type="OrthoDB" id="5599552at2759"/>
<sequence length="439" mass="47849">MPPADPSTAGRLASSAYVLSIRQQPERAKIATGGKEKDRKAIDPPPMVQLKVKDPSDPAQNYLQSPYYFVACRLWDATDDQPADKGDLTDTPLVGSLVSSLHRLKDVDNQDGGFFVFGDISVKIEGSFRLKFTLFEILSGQVVSLQSIISDGFTVFSAKNFPGMAESTFMSRSFGDQGVRIRIRKENRKRPASRDNAESGAYVSRQDPALQSLGYSPTAYGQTVGRDYRYDDPNKRQRSSIGHASQMYDQSRQDWPYSQSTSTAIPYPTHSAVTSSGFQGTTISVADYPYRPHATDPNTIQSAYSTHSPYDSRYTAHDTSRAYADSTNGQIAQPSATRAGNTAEQLQYQDLSHYHSSGANGPSHQRDLSGSYQNQDSKYQPTPATALPPLSATGAQTLSSVPYPTYSGSYASSAPASGTRSYPAPTYTPQALTHAPYQS</sequence>
<keyword evidence="2" id="KW-0749">Sporulation</keyword>
<feature type="compositionally biased region" description="Low complexity" evidence="6">
    <location>
        <begin position="402"/>
        <end position="419"/>
    </location>
</feature>
<name>A0A8H3IMU6_9LECA</name>
<dbReference type="PANTHER" id="PTHR33572:SF18">
    <property type="entry name" value="SPORE DEVELOPMENT REGULATOR VOSA"/>
    <property type="match status" value="1"/>
</dbReference>
<keyword evidence="5" id="KW-0539">Nucleus</keyword>
<feature type="region of interest" description="Disordered" evidence="6">
    <location>
        <begin position="294"/>
        <end position="439"/>
    </location>
</feature>
<feature type="region of interest" description="Disordered" evidence="6">
    <location>
        <begin position="27"/>
        <end position="47"/>
    </location>
</feature>
<dbReference type="PANTHER" id="PTHR33572">
    <property type="entry name" value="SPORE DEVELOPMENT REGULATOR VOSA"/>
    <property type="match status" value="1"/>
</dbReference>
<dbReference type="EMBL" id="CAJPDQ010000022">
    <property type="protein sequence ID" value="CAF9924848.1"/>
    <property type="molecule type" value="Genomic_DNA"/>
</dbReference>
<feature type="compositionally biased region" description="Polar residues" evidence="6">
    <location>
        <begin position="239"/>
        <end position="250"/>
    </location>
</feature>
<dbReference type="AlphaFoldDB" id="A0A8H3IMU6"/>
<evidence type="ECO:0000256" key="5">
    <source>
        <dbReference type="ARBA" id="ARBA00023242"/>
    </source>
</evidence>
<evidence type="ECO:0000256" key="4">
    <source>
        <dbReference type="ARBA" id="ARBA00023163"/>
    </source>
</evidence>
<dbReference type="GO" id="GO:0030435">
    <property type="term" value="P:sporulation resulting in formation of a cellular spore"/>
    <property type="evidence" value="ECO:0007669"/>
    <property type="project" value="UniProtKB-KW"/>
</dbReference>
<dbReference type="InterPro" id="IPR038491">
    <property type="entry name" value="Velvet_dom_sf"/>
</dbReference>
<feature type="compositionally biased region" description="Basic residues" evidence="6">
    <location>
        <begin position="181"/>
        <end position="191"/>
    </location>
</feature>
<feature type="compositionally biased region" description="Basic and acidic residues" evidence="6">
    <location>
        <begin position="226"/>
        <end position="235"/>
    </location>
</feature>
<keyword evidence="3" id="KW-0805">Transcription regulation</keyword>
<gene>
    <name evidence="8" type="ORF">GOMPHAMPRED_003732</name>
</gene>
<dbReference type="Gene3D" id="2.60.40.3960">
    <property type="entry name" value="Velvet domain"/>
    <property type="match status" value="1"/>
</dbReference>
<evidence type="ECO:0000259" key="7">
    <source>
        <dbReference type="PROSITE" id="PS51821"/>
    </source>
</evidence>
<feature type="region of interest" description="Disordered" evidence="6">
    <location>
        <begin position="180"/>
        <end position="262"/>
    </location>
</feature>
<evidence type="ECO:0000313" key="8">
    <source>
        <dbReference type="EMBL" id="CAF9924848.1"/>
    </source>
</evidence>
<feature type="compositionally biased region" description="Basic and acidic residues" evidence="6">
    <location>
        <begin position="27"/>
        <end position="42"/>
    </location>
</feature>
<dbReference type="InterPro" id="IPR021740">
    <property type="entry name" value="Velvet"/>
</dbReference>
<dbReference type="PROSITE" id="PS51821">
    <property type="entry name" value="VELVET"/>
    <property type="match status" value="1"/>
</dbReference>
<dbReference type="InterPro" id="IPR037525">
    <property type="entry name" value="Velvet_dom"/>
</dbReference>
<evidence type="ECO:0000256" key="1">
    <source>
        <dbReference type="ARBA" id="ARBA00004123"/>
    </source>
</evidence>
<feature type="domain" description="Velvet" evidence="7">
    <location>
        <begin position="10"/>
        <end position="184"/>
    </location>
</feature>
<evidence type="ECO:0000313" key="9">
    <source>
        <dbReference type="Proteomes" id="UP000664169"/>
    </source>
</evidence>
<feature type="compositionally biased region" description="Low complexity" evidence="6">
    <location>
        <begin position="381"/>
        <end position="390"/>
    </location>
</feature>
<proteinExistence type="predicted"/>
<feature type="compositionally biased region" description="Polar residues" evidence="6">
    <location>
        <begin position="427"/>
        <end position="439"/>
    </location>
</feature>
<feature type="compositionally biased region" description="Polar residues" evidence="6">
    <location>
        <begin position="325"/>
        <end position="380"/>
    </location>
</feature>
<organism evidence="8 9">
    <name type="scientific">Gomphillus americanus</name>
    <dbReference type="NCBI Taxonomy" id="1940652"/>
    <lineage>
        <taxon>Eukaryota</taxon>
        <taxon>Fungi</taxon>
        <taxon>Dikarya</taxon>
        <taxon>Ascomycota</taxon>
        <taxon>Pezizomycotina</taxon>
        <taxon>Lecanoromycetes</taxon>
        <taxon>OSLEUM clade</taxon>
        <taxon>Ostropomycetidae</taxon>
        <taxon>Ostropales</taxon>
        <taxon>Graphidaceae</taxon>
        <taxon>Gomphilloideae</taxon>
        <taxon>Gomphillus</taxon>
    </lineage>
</organism>
<keyword evidence="4" id="KW-0804">Transcription</keyword>
<reference evidence="8" key="1">
    <citation type="submission" date="2021-03" db="EMBL/GenBank/DDBJ databases">
        <authorList>
            <person name="Tagirdzhanova G."/>
        </authorList>
    </citation>
    <scope>NUCLEOTIDE SEQUENCE</scope>
</reference>
<comment type="subcellular location">
    <subcellularLocation>
        <location evidence="1">Nucleus</location>
    </subcellularLocation>
</comment>
<evidence type="ECO:0000256" key="2">
    <source>
        <dbReference type="ARBA" id="ARBA00022969"/>
    </source>
</evidence>
<dbReference type="GO" id="GO:0005634">
    <property type="term" value="C:nucleus"/>
    <property type="evidence" value="ECO:0007669"/>
    <property type="project" value="UniProtKB-SubCell"/>
</dbReference>
<evidence type="ECO:0000256" key="3">
    <source>
        <dbReference type="ARBA" id="ARBA00023015"/>
    </source>
</evidence>
<evidence type="ECO:0000256" key="6">
    <source>
        <dbReference type="SAM" id="MobiDB-lite"/>
    </source>
</evidence>
<feature type="compositionally biased region" description="Polar residues" evidence="6">
    <location>
        <begin position="296"/>
        <end position="309"/>
    </location>
</feature>
<protein>
    <recommendedName>
        <fullName evidence="7">Velvet domain-containing protein</fullName>
    </recommendedName>
</protein>
<accession>A0A8H3IMU6</accession>
<comment type="caution">
    <text evidence="8">The sequence shown here is derived from an EMBL/GenBank/DDBJ whole genome shotgun (WGS) entry which is preliminary data.</text>
</comment>